<dbReference type="AlphaFoldDB" id="W8B225"/>
<reference evidence="2" key="2">
    <citation type="journal article" date="2014" name="BMC Genomics">
        <title>A genomic perspective to assessing quality of mass-reared SIT flies used in Mediterranean fruit fly (Ceratitis capitata) eradication in California.</title>
        <authorList>
            <person name="Calla B."/>
            <person name="Hall B."/>
            <person name="Hou S."/>
            <person name="Geib S.M."/>
        </authorList>
    </citation>
    <scope>NUCLEOTIDE SEQUENCE</scope>
</reference>
<evidence type="ECO:0000256" key="1">
    <source>
        <dbReference type="SAM" id="MobiDB-lite"/>
    </source>
</evidence>
<feature type="region of interest" description="Disordered" evidence="1">
    <location>
        <begin position="153"/>
        <end position="209"/>
    </location>
</feature>
<evidence type="ECO:0000313" key="2">
    <source>
        <dbReference type="EMBL" id="JAB92542.1"/>
    </source>
</evidence>
<name>W8B225_CERCA</name>
<accession>W8B225</accession>
<dbReference type="OrthoDB" id="411372at2759"/>
<reference evidence="2" key="1">
    <citation type="submission" date="2013-07" db="EMBL/GenBank/DDBJ databases">
        <authorList>
            <person name="Geib S."/>
        </authorList>
    </citation>
    <scope>NUCLEOTIDE SEQUENCE</scope>
</reference>
<sequence length="209" mass="22584">MNATKCINTTTKFPSSHSDPNFHRTELAFFVEVAATPLTFNTTITNSNNNCLSFQTTSGNGGSLANNPWQQAKISTSREYSRATAQSTTLPTTATKTAATMTLLDKEMSASDDEDTSKLMPAAIRFININNNNNNKNNSSNNNKCYGISSNNSCSSHNNRNKSNSDSHVQASSYNSDNNNSTNDISNINKSTSKSTATTTTTTTSRYGL</sequence>
<protein>
    <submittedName>
        <fullName evidence="2">Uncharacterized protein</fullName>
    </submittedName>
</protein>
<organism evidence="2">
    <name type="scientific">Ceratitis capitata</name>
    <name type="common">Mediterranean fruit fly</name>
    <name type="synonym">Tephritis capitata</name>
    <dbReference type="NCBI Taxonomy" id="7213"/>
    <lineage>
        <taxon>Eukaryota</taxon>
        <taxon>Metazoa</taxon>
        <taxon>Ecdysozoa</taxon>
        <taxon>Arthropoda</taxon>
        <taxon>Hexapoda</taxon>
        <taxon>Insecta</taxon>
        <taxon>Pterygota</taxon>
        <taxon>Neoptera</taxon>
        <taxon>Endopterygota</taxon>
        <taxon>Diptera</taxon>
        <taxon>Brachycera</taxon>
        <taxon>Muscomorpha</taxon>
        <taxon>Tephritoidea</taxon>
        <taxon>Tephritidae</taxon>
        <taxon>Ceratitis</taxon>
        <taxon>Ceratitis</taxon>
    </lineage>
</organism>
<proteinExistence type="evidence at transcript level"/>
<dbReference type="EMBL" id="GAMC01014013">
    <property type="protein sequence ID" value="JAB92542.1"/>
    <property type="molecule type" value="mRNA"/>
</dbReference>